<accession>D4DQA4</accession>
<evidence type="ECO:0000313" key="1">
    <source>
        <dbReference type="EMBL" id="EFE49986.1"/>
    </source>
</evidence>
<dbReference type="AlphaFoldDB" id="D4DQA4"/>
<name>D4DQA4_NEIEG</name>
<reference evidence="1 2" key="1">
    <citation type="submission" date="2010-02" db="EMBL/GenBank/DDBJ databases">
        <authorList>
            <person name="Weinstock G."/>
            <person name="Sodergren E."/>
            <person name="Clifton S."/>
            <person name="Fulton L."/>
            <person name="Fulton B."/>
            <person name="Courtney L."/>
            <person name="Fronick C."/>
            <person name="Harrison M."/>
            <person name="Strong C."/>
            <person name="Farmer C."/>
            <person name="Delahaunty K."/>
            <person name="Markovic C."/>
            <person name="Hall O."/>
            <person name="Minx P."/>
            <person name="Tomlinson C."/>
            <person name="Mitreva M."/>
            <person name="Nelson J."/>
            <person name="Hou S."/>
            <person name="Wollam A."/>
            <person name="Pepin K.H."/>
            <person name="Johnson M."/>
            <person name="Bhonagiri V."/>
            <person name="Zhang X."/>
            <person name="Suruliraj S."/>
            <person name="Warren W."/>
            <person name="Chinwalla A."/>
            <person name="Mardis E.R."/>
            <person name="Wilson R.K."/>
        </authorList>
    </citation>
    <scope>NUCLEOTIDE SEQUENCE [LARGE SCALE GENOMIC DNA]</scope>
    <source>
        <strain evidence="1 2">ATCC 29315</strain>
    </source>
</reference>
<comment type="caution">
    <text evidence="1">The sequence shown here is derived from an EMBL/GenBank/DDBJ whole genome shotgun (WGS) entry which is preliminary data.</text>
</comment>
<evidence type="ECO:0000313" key="2">
    <source>
        <dbReference type="Proteomes" id="UP000005536"/>
    </source>
</evidence>
<organism evidence="1 2">
    <name type="scientific">Neisseria elongata subsp. glycolytica ATCC 29315</name>
    <dbReference type="NCBI Taxonomy" id="546263"/>
    <lineage>
        <taxon>Bacteria</taxon>
        <taxon>Pseudomonadati</taxon>
        <taxon>Pseudomonadota</taxon>
        <taxon>Betaproteobacteria</taxon>
        <taxon>Neisseriales</taxon>
        <taxon>Neisseriaceae</taxon>
        <taxon>Neisseria</taxon>
    </lineage>
</organism>
<dbReference type="Proteomes" id="UP000005536">
    <property type="component" value="Unassembled WGS sequence"/>
</dbReference>
<proteinExistence type="predicted"/>
<sequence>MGVSLECAQPHLPAQFQPAEVPLGKMIPPAVFSTVSGAPRRDPECPSLS</sequence>
<gene>
    <name evidence="1" type="ORF">NEIELOOT_01240</name>
</gene>
<protein>
    <submittedName>
        <fullName evidence="1">Uncharacterized protein</fullName>
    </submittedName>
</protein>
<dbReference type="EMBL" id="ADBF01000030">
    <property type="protein sequence ID" value="EFE49986.1"/>
    <property type="molecule type" value="Genomic_DNA"/>
</dbReference>